<dbReference type="HOGENOM" id="CLU_159829_2_0_10"/>
<organism evidence="1 2">
    <name type="scientific">Hallella multisaccharivorax DSM 17128</name>
    <dbReference type="NCBI Taxonomy" id="688246"/>
    <lineage>
        <taxon>Bacteria</taxon>
        <taxon>Pseudomonadati</taxon>
        <taxon>Bacteroidota</taxon>
        <taxon>Bacteroidia</taxon>
        <taxon>Bacteroidales</taxon>
        <taxon>Prevotellaceae</taxon>
        <taxon>Hallella</taxon>
    </lineage>
</organism>
<dbReference type="STRING" id="688246.Premu_1899"/>
<protein>
    <recommendedName>
        <fullName evidence="3">Glutaredoxin-related protein</fullName>
    </recommendedName>
</protein>
<proteinExistence type="predicted"/>
<name>F8N6R7_9BACT</name>
<sequence>MYAMKTCPYCEYVEAQIEQSEELKKKFKIVDIGEHILNLKRFLKLRDNNPAFEESRRIGDVGVPCYVLEDGSITLKSTDVGLVPLSEGETEGNACRIDGTGC</sequence>
<dbReference type="AlphaFoldDB" id="F8N6R7"/>
<accession>F8N6R7</accession>
<evidence type="ECO:0000313" key="1">
    <source>
        <dbReference type="EMBL" id="EGN57302.1"/>
    </source>
</evidence>
<evidence type="ECO:0000313" key="2">
    <source>
        <dbReference type="Proteomes" id="UP000002772"/>
    </source>
</evidence>
<gene>
    <name evidence="1" type="ORF">Premu_1899</name>
</gene>
<keyword evidence="2" id="KW-1185">Reference proteome</keyword>
<reference evidence="2" key="1">
    <citation type="journal article" date="2011" name="Stand. Genomic Sci.">
        <title>Non-contiguous finished genome sequence of the opportunistic oral pathogen Prevotella multisaccharivorax type strain (PPPA20).</title>
        <authorList>
            <person name="Pati A."/>
            <person name="Gronow S."/>
            <person name="Lu M."/>
            <person name="Lapidus A."/>
            <person name="Nolan M."/>
            <person name="Lucas S."/>
            <person name="Hammon N."/>
            <person name="Deshpande S."/>
            <person name="Cheng J.F."/>
            <person name="Tapia R."/>
            <person name="Han C."/>
            <person name="Goodwin L."/>
            <person name="Pitluck S."/>
            <person name="Liolios K."/>
            <person name="Pagani I."/>
            <person name="Mavromatis K."/>
            <person name="Mikhailova N."/>
            <person name="Huntemann M."/>
            <person name="Chen A."/>
            <person name="Palaniappan K."/>
            <person name="Land M."/>
            <person name="Hauser L."/>
            <person name="Detter J.C."/>
            <person name="Brambilla E.M."/>
            <person name="Rohde M."/>
            <person name="Goker M."/>
            <person name="Woyke T."/>
            <person name="Bristow J."/>
            <person name="Eisen J.A."/>
            <person name="Markowitz V."/>
            <person name="Hugenholtz P."/>
            <person name="Kyrpides N.C."/>
            <person name="Klenk H.P."/>
            <person name="Ivanova N."/>
        </authorList>
    </citation>
    <scope>NUCLEOTIDE SEQUENCE [LARGE SCALE GENOMIC DNA]</scope>
    <source>
        <strain evidence="2">DSM 17128</strain>
    </source>
</reference>
<dbReference type="Proteomes" id="UP000002772">
    <property type="component" value="Unassembled WGS sequence"/>
</dbReference>
<dbReference type="eggNOG" id="COG4545">
    <property type="taxonomic scope" value="Bacteria"/>
</dbReference>
<evidence type="ECO:0008006" key="3">
    <source>
        <dbReference type="Google" id="ProtNLM"/>
    </source>
</evidence>
<dbReference type="EMBL" id="GL945017">
    <property type="protein sequence ID" value="EGN57302.1"/>
    <property type="molecule type" value="Genomic_DNA"/>
</dbReference>